<evidence type="ECO:0000256" key="10">
    <source>
        <dbReference type="ARBA" id="ARBA00030253"/>
    </source>
</evidence>
<comment type="miscellaneous">
    <text evidence="14">Carbon 2 of the heme B porphyrin ring is defined according to the Fischer nomenclature.</text>
</comment>
<dbReference type="KEGG" id="pbap:Pla133_20110"/>
<evidence type="ECO:0000256" key="4">
    <source>
        <dbReference type="ARBA" id="ARBA00022475"/>
    </source>
</evidence>
<feature type="transmembrane region" description="Helical" evidence="14">
    <location>
        <begin position="125"/>
        <end position="144"/>
    </location>
</feature>
<evidence type="ECO:0000256" key="8">
    <source>
        <dbReference type="ARBA" id="ARBA00023133"/>
    </source>
</evidence>
<dbReference type="NCBIfam" id="TIGR01473">
    <property type="entry name" value="cyoE_ctaB"/>
    <property type="match status" value="1"/>
</dbReference>
<feature type="transmembrane region" description="Helical" evidence="14">
    <location>
        <begin position="98"/>
        <end position="119"/>
    </location>
</feature>
<keyword evidence="8 14" id="KW-0350">Heme biosynthesis</keyword>
<sequence length="303" mass="31753">MSEPSTGLKTSAGASEPSVLVDWVTLLKPRISSFVALAAYVGGWLASDGNASTALLIELSFYVTLTGGAAGIFNQVIERDTDALMPRTANRPLPTGRISVRDAIAAAAVMATVGTVGLGLRFEPLSAVLALATIVAYALVYTPLKRHTSFNTLVGALPGAMPPLLGYAAIAGDGGVWGWSLFAVLFVWQFPHFMAIAWLYREDYAAGGMKMLPSLPGTEGMAGRQALLYSVVILPAALLPLVRGEGTIVYAVGATAAGLAYVAASIAFAMDENVVSAKRLLRTSLLYLPVIFALAIFDRAVML</sequence>
<evidence type="ECO:0000256" key="6">
    <source>
        <dbReference type="ARBA" id="ARBA00022692"/>
    </source>
</evidence>
<dbReference type="PANTHER" id="PTHR43448">
    <property type="entry name" value="PROTOHEME IX FARNESYLTRANSFERASE, MITOCHONDRIAL"/>
    <property type="match status" value="1"/>
</dbReference>
<dbReference type="InterPro" id="IPR000537">
    <property type="entry name" value="UbiA_prenyltransferase"/>
</dbReference>
<dbReference type="EC" id="2.5.1.141" evidence="3 14"/>
<keyword evidence="6 14" id="KW-0812">Transmembrane</keyword>
<evidence type="ECO:0000256" key="12">
    <source>
        <dbReference type="ARBA" id="ARBA00042475"/>
    </source>
</evidence>
<dbReference type="GO" id="GO:0008495">
    <property type="term" value="F:protoheme IX farnesyltransferase activity"/>
    <property type="evidence" value="ECO:0007669"/>
    <property type="project" value="UniProtKB-UniRule"/>
</dbReference>
<organism evidence="15 16">
    <name type="scientific">Engelhardtia mirabilis</name>
    <dbReference type="NCBI Taxonomy" id="2528011"/>
    <lineage>
        <taxon>Bacteria</taxon>
        <taxon>Pseudomonadati</taxon>
        <taxon>Planctomycetota</taxon>
        <taxon>Planctomycetia</taxon>
        <taxon>Planctomycetia incertae sedis</taxon>
        <taxon>Engelhardtia</taxon>
    </lineage>
</organism>
<keyword evidence="7 14" id="KW-1133">Transmembrane helix</keyword>
<comment type="subcellular location">
    <subcellularLocation>
        <location evidence="1 14">Cell membrane</location>
        <topology evidence="1 14">Multi-pass membrane protein</topology>
    </subcellularLocation>
</comment>
<dbReference type="PANTHER" id="PTHR43448:SF7">
    <property type="entry name" value="4-HYDROXYBENZOATE SOLANESYLTRANSFERASE"/>
    <property type="match status" value="1"/>
</dbReference>
<feature type="transmembrane region" description="Helical" evidence="14">
    <location>
        <begin position="280"/>
        <end position="297"/>
    </location>
</feature>
<keyword evidence="9 14" id="KW-0472">Membrane</keyword>
<dbReference type="GO" id="GO:0048034">
    <property type="term" value="P:heme O biosynthetic process"/>
    <property type="evidence" value="ECO:0007669"/>
    <property type="project" value="UniProtKB-UniRule"/>
</dbReference>
<dbReference type="RefSeq" id="WP_419192309.1">
    <property type="nucleotide sequence ID" value="NZ_CP036287.1"/>
</dbReference>
<comment type="catalytic activity">
    <reaction evidence="13 14">
        <text>heme b + (2E,6E)-farnesyl diphosphate + H2O = Fe(II)-heme o + diphosphate</text>
        <dbReference type="Rhea" id="RHEA:28070"/>
        <dbReference type="ChEBI" id="CHEBI:15377"/>
        <dbReference type="ChEBI" id="CHEBI:33019"/>
        <dbReference type="ChEBI" id="CHEBI:60344"/>
        <dbReference type="ChEBI" id="CHEBI:60530"/>
        <dbReference type="ChEBI" id="CHEBI:175763"/>
        <dbReference type="EC" id="2.5.1.141"/>
    </reaction>
</comment>
<keyword evidence="5 14" id="KW-0808">Transferase</keyword>
<dbReference type="AlphaFoldDB" id="A0A518BIZ8"/>
<comment type="similarity">
    <text evidence="14">Belongs to the UbiA prenyltransferase family. Protoheme IX farnesyltransferase subfamily.</text>
</comment>
<feature type="transmembrane region" description="Helical" evidence="14">
    <location>
        <begin position="221"/>
        <end position="242"/>
    </location>
</feature>
<dbReference type="PROSITE" id="PS00943">
    <property type="entry name" value="UBIA"/>
    <property type="match status" value="1"/>
</dbReference>
<reference evidence="15 16" key="1">
    <citation type="submission" date="2019-02" db="EMBL/GenBank/DDBJ databases">
        <title>Deep-cultivation of Planctomycetes and their phenomic and genomic characterization uncovers novel biology.</title>
        <authorList>
            <person name="Wiegand S."/>
            <person name="Jogler M."/>
            <person name="Boedeker C."/>
            <person name="Pinto D."/>
            <person name="Vollmers J."/>
            <person name="Rivas-Marin E."/>
            <person name="Kohn T."/>
            <person name="Peeters S.H."/>
            <person name="Heuer A."/>
            <person name="Rast P."/>
            <person name="Oberbeckmann S."/>
            <person name="Bunk B."/>
            <person name="Jeske O."/>
            <person name="Meyerdierks A."/>
            <person name="Storesund J.E."/>
            <person name="Kallscheuer N."/>
            <person name="Luecker S."/>
            <person name="Lage O.M."/>
            <person name="Pohl T."/>
            <person name="Merkel B.J."/>
            <person name="Hornburger P."/>
            <person name="Mueller R.-W."/>
            <person name="Bruemmer F."/>
            <person name="Labrenz M."/>
            <person name="Spormann A.M."/>
            <person name="Op den Camp H."/>
            <person name="Overmann J."/>
            <person name="Amann R."/>
            <person name="Jetten M.S.M."/>
            <person name="Mascher T."/>
            <person name="Medema M.H."/>
            <person name="Devos D.P."/>
            <person name="Kaster A.-K."/>
            <person name="Ovreas L."/>
            <person name="Rohde M."/>
            <person name="Galperin M.Y."/>
            <person name="Jogler C."/>
        </authorList>
    </citation>
    <scope>NUCLEOTIDE SEQUENCE [LARGE SCALE GENOMIC DNA]</scope>
    <source>
        <strain evidence="15 16">Pla133</strain>
    </source>
</reference>
<dbReference type="InterPro" id="IPR030470">
    <property type="entry name" value="UbiA_prenylTrfase_CS"/>
</dbReference>
<dbReference type="EMBL" id="CP036287">
    <property type="protein sequence ID" value="QDU66935.1"/>
    <property type="molecule type" value="Genomic_DNA"/>
</dbReference>
<dbReference type="UniPathway" id="UPA00834">
    <property type="reaction ID" value="UER00712"/>
</dbReference>
<evidence type="ECO:0000256" key="14">
    <source>
        <dbReference type="HAMAP-Rule" id="MF_00154"/>
    </source>
</evidence>
<dbReference type="HAMAP" id="MF_00154">
    <property type="entry name" value="CyoE_CtaB"/>
    <property type="match status" value="1"/>
</dbReference>
<feature type="transmembrane region" description="Helical" evidence="14">
    <location>
        <begin position="59"/>
        <end position="77"/>
    </location>
</feature>
<feature type="transmembrane region" description="Helical" evidence="14">
    <location>
        <begin position="151"/>
        <end position="170"/>
    </location>
</feature>
<dbReference type="GO" id="GO:0005886">
    <property type="term" value="C:plasma membrane"/>
    <property type="evidence" value="ECO:0007669"/>
    <property type="project" value="UniProtKB-SubCell"/>
</dbReference>
<dbReference type="InterPro" id="IPR044878">
    <property type="entry name" value="UbiA_sf"/>
</dbReference>
<dbReference type="Proteomes" id="UP000316921">
    <property type="component" value="Chromosome"/>
</dbReference>
<dbReference type="Pfam" id="PF01040">
    <property type="entry name" value="UbiA"/>
    <property type="match status" value="1"/>
</dbReference>
<keyword evidence="4 14" id="KW-1003">Cell membrane</keyword>
<dbReference type="InterPro" id="IPR006369">
    <property type="entry name" value="Protohaem_IX_farnesylTrfase"/>
</dbReference>
<accession>A0A518BIZ8</accession>
<evidence type="ECO:0000256" key="3">
    <source>
        <dbReference type="ARBA" id="ARBA00012292"/>
    </source>
</evidence>
<proteinExistence type="inferred from homology"/>
<evidence type="ECO:0000256" key="7">
    <source>
        <dbReference type="ARBA" id="ARBA00022989"/>
    </source>
</evidence>
<dbReference type="Gene3D" id="1.10.357.140">
    <property type="entry name" value="UbiA prenyltransferase"/>
    <property type="match status" value="1"/>
</dbReference>
<gene>
    <name evidence="15" type="primary">ctaB1</name>
    <name evidence="14" type="synonym">ctaB</name>
    <name evidence="15" type="ORF">Pla133_20110</name>
</gene>
<dbReference type="CDD" id="cd13957">
    <property type="entry name" value="PT_UbiA_Cox10"/>
    <property type="match status" value="1"/>
</dbReference>
<evidence type="ECO:0000313" key="16">
    <source>
        <dbReference type="Proteomes" id="UP000316921"/>
    </source>
</evidence>
<evidence type="ECO:0000256" key="9">
    <source>
        <dbReference type="ARBA" id="ARBA00023136"/>
    </source>
</evidence>
<evidence type="ECO:0000256" key="13">
    <source>
        <dbReference type="ARBA" id="ARBA00047690"/>
    </source>
</evidence>
<name>A0A518BIZ8_9BACT</name>
<feature type="transmembrane region" description="Helical" evidence="14">
    <location>
        <begin position="248"/>
        <end position="268"/>
    </location>
</feature>
<evidence type="ECO:0000256" key="5">
    <source>
        <dbReference type="ARBA" id="ARBA00022679"/>
    </source>
</evidence>
<keyword evidence="16" id="KW-1185">Reference proteome</keyword>
<protein>
    <recommendedName>
        <fullName evidence="11 14">Protoheme IX farnesyltransferase</fullName>
        <ecNumber evidence="3 14">2.5.1.141</ecNumber>
    </recommendedName>
    <alternativeName>
        <fullName evidence="12 14">Heme B farnesyltransferase</fullName>
    </alternativeName>
    <alternativeName>
        <fullName evidence="10 14">Heme O synthase</fullName>
    </alternativeName>
</protein>
<evidence type="ECO:0000313" key="15">
    <source>
        <dbReference type="EMBL" id="QDU66935.1"/>
    </source>
</evidence>
<feature type="transmembrane region" description="Helical" evidence="14">
    <location>
        <begin position="176"/>
        <end position="200"/>
    </location>
</feature>
<evidence type="ECO:0000256" key="11">
    <source>
        <dbReference type="ARBA" id="ARBA00040810"/>
    </source>
</evidence>
<evidence type="ECO:0000256" key="1">
    <source>
        <dbReference type="ARBA" id="ARBA00004651"/>
    </source>
</evidence>
<comment type="pathway">
    <text evidence="2 14">Porphyrin-containing compound metabolism; heme O biosynthesis; heme O from protoheme: step 1/1.</text>
</comment>
<evidence type="ECO:0000256" key="2">
    <source>
        <dbReference type="ARBA" id="ARBA00004919"/>
    </source>
</evidence>
<comment type="function">
    <text evidence="14">Converts heme B (protoheme IX) to heme O by substitution of the vinyl group on carbon 2 of heme B porphyrin ring with a hydroxyethyl farnesyl side group.</text>
</comment>